<reference evidence="1 2" key="1">
    <citation type="journal article" date="2014" name="Genome Biol.">
        <title>Transcriptome and methylome profiling reveals relics of genome dominance in the mesopolyploid Brassica oleracea.</title>
        <authorList>
            <person name="Parkin I.A."/>
            <person name="Koh C."/>
            <person name="Tang H."/>
            <person name="Robinson S.J."/>
            <person name="Kagale S."/>
            <person name="Clarke W.E."/>
            <person name="Town C.D."/>
            <person name="Nixon J."/>
            <person name="Krishnakumar V."/>
            <person name="Bidwell S.L."/>
            <person name="Denoeud F."/>
            <person name="Belcram H."/>
            <person name="Links M.G."/>
            <person name="Just J."/>
            <person name="Clarke C."/>
            <person name="Bender T."/>
            <person name="Huebert T."/>
            <person name="Mason A.S."/>
            <person name="Pires J.C."/>
            <person name="Barker G."/>
            <person name="Moore J."/>
            <person name="Walley P.G."/>
            <person name="Manoli S."/>
            <person name="Batley J."/>
            <person name="Edwards D."/>
            <person name="Nelson M.N."/>
            <person name="Wang X."/>
            <person name="Paterson A.H."/>
            <person name="King G."/>
            <person name="Bancroft I."/>
            <person name="Chalhoub B."/>
            <person name="Sharpe A.G."/>
        </authorList>
    </citation>
    <scope>NUCLEOTIDE SEQUENCE</scope>
    <source>
        <strain evidence="1 2">cv. TO1000</strain>
    </source>
</reference>
<organism evidence="1 2">
    <name type="scientific">Brassica oleracea var. oleracea</name>
    <dbReference type="NCBI Taxonomy" id="109376"/>
    <lineage>
        <taxon>Eukaryota</taxon>
        <taxon>Viridiplantae</taxon>
        <taxon>Streptophyta</taxon>
        <taxon>Embryophyta</taxon>
        <taxon>Tracheophyta</taxon>
        <taxon>Spermatophyta</taxon>
        <taxon>Magnoliopsida</taxon>
        <taxon>eudicotyledons</taxon>
        <taxon>Gunneridae</taxon>
        <taxon>Pentapetalae</taxon>
        <taxon>rosids</taxon>
        <taxon>malvids</taxon>
        <taxon>Brassicales</taxon>
        <taxon>Brassicaceae</taxon>
        <taxon>Brassiceae</taxon>
        <taxon>Brassica</taxon>
    </lineage>
</organism>
<sequence>MVKKPLENEWLWSGLPSKALKMPCPSGSLSLSKKRASKKVAPLKHKEGGVFSVMDTRRRSCAQVLSLSIIKSRQRRRLCPCCSEATHDVYSCLIQSLHMMYILDHGEIVNTSGRSIDGEADQCLISHTHQAGAPHVLQEPVELSAYHLVVELLVQKTHKGQWRRDQCPSRPMPQFPPKPLHEEFNKDNNNLVLEQLPSGWIRKAMDYLLHGVRTVTFSWKAMNQPIACVLSSHLQHKLIHDPKSKDSTMSYLKFPRLTGQSLGPIELYSFSLINPAMEKALLRLQRRPPRTEEDPTLCSEWAKIQPMDFVQAIVKTEFAVNYLGDYSLEIFEDLQWHWSRLIGERMKMSSWCSTKYWWERIIRGRYWLQNIEQFHTDTILAGNLNLWFWPEISIYGFGGKSRFYGFGGKSRFYGFGGKSRFYGFDGKARFYGFGGKTRFYGFDRKLDLQFWREILILRFGGKSGFYGFGGKILIYGFGGKILIYGFGGKT</sequence>
<protein>
    <submittedName>
        <fullName evidence="1">Uncharacterized protein</fullName>
    </submittedName>
</protein>
<name>A0A0D3B4D6_BRAOL</name>
<dbReference type="Proteomes" id="UP000032141">
    <property type="component" value="Chromosome C3"/>
</dbReference>
<accession>A0A0D3B4D6</accession>
<proteinExistence type="predicted"/>
<dbReference type="EnsemblPlants" id="Bo3g025150.1">
    <property type="protein sequence ID" value="Bo3g025150.1"/>
    <property type="gene ID" value="Bo3g025150"/>
</dbReference>
<evidence type="ECO:0000313" key="2">
    <source>
        <dbReference type="Proteomes" id="UP000032141"/>
    </source>
</evidence>
<evidence type="ECO:0000313" key="1">
    <source>
        <dbReference type="EnsemblPlants" id="Bo3g025150.1"/>
    </source>
</evidence>
<dbReference type="AlphaFoldDB" id="A0A0D3B4D6"/>
<dbReference type="PANTHER" id="PTHR36017">
    <property type="entry name" value="EMBRYO DEFECTIVE 1381"/>
    <property type="match status" value="1"/>
</dbReference>
<dbReference type="Gramene" id="Bo3g025150.1">
    <property type="protein sequence ID" value="Bo3g025150.1"/>
    <property type="gene ID" value="Bo3g025150"/>
</dbReference>
<dbReference type="STRING" id="109376.A0A0D3B4D6"/>
<dbReference type="PANTHER" id="PTHR36017:SF1">
    <property type="entry name" value="EMBRYO DEFECTIVE 1381"/>
    <property type="match status" value="1"/>
</dbReference>
<dbReference type="eggNOG" id="ENOG502S5WT">
    <property type="taxonomic scope" value="Eukaryota"/>
</dbReference>
<dbReference type="HOGENOM" id="CLU_557074_0_0_1"/>
<reference evidence="1" key="2">
    <citation type="submission" date="2015-03" db="UniProtKB">
        <authorList>
            <consortium name="EnsemblPlants"/>
        </authorList>
    </citation>
    <scope>IDENTIFICATION</scope>
</reference>
<keyword evidence="2" id="KW-1185">Reference proteome</keyword>